<organism evidence="1">
    <name type="scientific">marine sediment metagenome</name>
    <dbReference type="NCBI Taxonomy" id="412755"/>
    <lineage>
        <taxon>unclassified sequences</taxon>
        <taxon>metagenomes</taxon>
        <taxon>ecological metagenomes</taxon>
    </lineage>
</organism>
<name>X0VRL2_9ZZZZ</name>
<gene>
    <name evidence="1" type="ORF">S01H1_35913</name>
</gene>
<reference evidence="1" key="1">
    <citation type="journal article" date="2014" name="Front. Microbiol.">
        <title>High frequency of phylogenetically diverse reductive dehalogenase-homologous genes in deep subseafloor sedimentary metagenomes.</title>
        <authorList>
            <person name="Kawai M."/>
            <person name="Futagami T."/>
            <person name="Toyoda A."/>
            <person name="Takaki Y."/>
            <person name="Nishi S."/>
            <person name="Hori S."/>
            <person name="Arai W."/>
            <person name="Tsubouchi T."/>
            <person name="Morono Y."/>
            <person name="Uchiyama I."/>
            <person name="Ito T."/>
            <person name="Fujiyama A."/>
            <person name="Inagaki F."/>
            <person name="Takami H."/>
        </authorList>
    </citation>
    <scope>NUCLEOTIDE SEQUENCE</scope>
    <source>
        <strain evidence="1">Expedition CK06-06</strain>
    </source>
</reference>
<comment type="caution">
    <text evidence="1">The sequence shown here is derived from an EMBL/GenBank/DDBJ whole genome shotgun (WGS) entry which is preliminary data.</text>
</comment>
<sequence>GIVFICFVSIFLLLSKTEEKPQEKEKEKQESTPIIRIDLLQKGQKKLKPPRRNIFIPKRSSGEEFLYESQPGVQGQNLLTPDAGKEDPFQNETQNIILNLRYVGFVKSGKKIVALILLDGEALAVESGDMISEGVEIGKISSEEIEILSPGSKQRRYPLEGEKP</sequence>
<proteinExistence type="predicted"/>
<feature type="non-terminal residue" evidence="1">
    <location>
        <position position="1"/>
    </location>
</feature>
<evidence type="ECO:0000313" key="1">
    <source>
        <dbReference type="EMBL" id="GAG13792.1"/>
    </source>
</evidence>
<protein>
    <submittedName>
        <fullName evidence="1">Uncharacterized protein</fullName>
    </submittedName>
</protein>
<dbReference type="AlphaFoldDB" id="X0VRL2"/>
<accession>X0VRL2</accession>
<dbReference type="EMBL" id="BARS01022465">
    <property type="protein sequence ID" value="GAG13792.1"/>
    <property type="molecule type" value="Genomic_DNA"/>
</dbReference>